<keyword evidence="1" id="KW-0812">Transmembrane</keyword>
<feature type="transmembrane region" description="Helical" evidence="1">
    <location>
        <begin position="79"/>
        <end position="97"/>
    </location>
</feature>
<keyword evidence="1" id="KW-0472">Membrane</keyword>
<evidence type="ECO:0000256" key="1">
    <source>
        <dbReference type="SAM" id="Phobius"/>
    </source>
</evidence>
<name>A0A383DNT3_9ZZZZ</name>
<keyword evidence="1" id="KW-1133">Transmembrane helix</keyword>
<reference evidence="2" key="1">
    <citation type="submission" date="2018-05" db="EMBL/GenBank/DDBJ databases">
        <authorList>
            <person name="Lanie J.A."/>
            <person name="Ng W.-L."/>
            <person name="Kazmierczak K.M."/>
            <person name="Andrzejewski T.M."/>
            <person name="Davidsen T.M."/>
            <person name="Wayne K.J."/>
            <person name="Tettelin H."/>
            <person name="Glass J.I."/>
            <person name="Rusch D."/>
            <person name="Podicherti R."/>
            <person name="Tsui H.-C.T."/>
            <person name="Winkler M.E."/>
        </authorList>
    </citation>
    <scope>NUCLEOTIDE SEQUENCE</scope>
</reference>
<gene>
    <name evidence="2" type="ORF">METZ01_LOCUS498787</name>
</gene>
<organism evidence="2">
    <name type="scientific">marine metagenome</name>
    <dbReference type="NCBI Taxonomy" id="408172"/>
    <lineage>
        <taxon>unclassified sequences</taxon>
        <taxon>metagenomes</taxon>
        <taxon>ecological metagenomes</taxon>
    </lineage>
</organism>
<dbReference type="AlphaFoldDB" id="A0A383DNT3"/>
<dbReference type="EMBL" id="UINC01218769">
    <property type="protein sequence ID" value="SVE45933.1"/>
    <property type="molecule type" value="Genomic_DNA"/>
</dbReference>
<proteinExistence type="predicted"/>
<accession>A0A383DNT3</accession>
<evidence type="ECO:0000313" key="2">
    <source>
        <dbReference type="EMBL" id="SVE45933.1"/>
    </source>
</evidence>
<sequence>MNEIEKNKIQEFYNEFSEARQSVTSAKDKLDLHQEQKKANTPKKLPVPWWKRQLPYWLSGVGLVEIVVGIVLGDYILPGLGFAMIALGALLYNKFLIELKRYDETPDDDLEISLAKCLDETTENRERIFTNWRSWLVERDLDRNLTPLATEKLDDRARSIRNMIVQRDGLDHRLSDMAITIKEVSTRVQKIVPSLGQFTINSDIPTNIQVIARHSDEARLAREKREALTIQCQE</sequence>
<feature type="transmembrane region" description="Helical" evidence="1">
    <location>
        <begin position="54"/>
        <end position="73"/>
    </location>
</feature>
<feature type="non-terminal residue" evidence="2">
    <location>
        <position position="234"/>
    </location>
</feature>
<protein>
    <submittedName>
        <fullName evidence="2">Uncharacterized protein</fullName>
    </submittedName>
</protein>